<evidence type="ECO:0000256" key="8">
    <source>
        <dbReference type="ARBA" id="ARBA00023186"/>
    </source>
</evidence>
<keyword evidence="14" id="KW-0413">Isomerase</keyword>
<dbReference type="InterPro" id="IPR000297">
    <property type="entry name" value="PPIase_PpiC"/>
</dbReference>
<comment type="subcellular location">
    <subcellularLocation>
        <location evidence="1">Cell inner membrane</location>
        <topology evidence="1">Single-pass type II membrane protein</topology>
        <orientation evidence="1">Periplasmic side</orientation>
    </subcellularLocation>
</comment>
<keyword evidence="8" id="KW-0143">Chaperone</keyword>
<evidence type="ECO:0000313" key="17">
    <source>
        <dbReference type="Proteomes" id="UP000320948"/>
    </source>
</evidence>
<accession>A0A6N4RBW7</accession>
<dbReference type="Gene3D" id="3.10.50.40">
    <property type="match status" value="1"/>
</dbReference>
<proteinExistence type="inferred from homology"/>
<evidence type="ECO:0000256" key="7">
    <source>
        <dbReference type="ARBA" id="ARBA00023136"/>
    </source>
</evidence>
<evidence type="ECO:0000256" key="5">
    <source>
        <dbReference type="ARBA" id="ARBA00022692"/>
    </source>
</evidence>
<evidence type="ECO:0000256" key="3">
    <source>
        <dbReference type="ARBA" id="ARBA00022475"/>
    </source>
</evidence>
<keyword evidence="6" id="KW-1133">Transmembrane helix</keyword>
<dbReference type="Proteomes" id="UP000320948">
    <property type="component" value="Unassembled WGS sequence"/>
</dbReference>
<evidence type="ECO:0000256" key="2">
    <source>
        <dbReference type="ARBA" id="ARBA00018370"/>
    </source>
</evidence>
<keyword evidence="14" id="KW-0697">Rotamase</keyword>
<dbReference type="PROSITE" id="PS50198">
    <property type="entry name" value="PPIC_PPIASE_2"/>
    <property type="match status" value="1"/>
</dbReference>
<evidence type="ECO:0000256" key="11">
    <source>
        <dbReference type="ARBA" id="ARBA00038408"/>
    </source>
</evidence>
<reference evidence="16 17" key="1">
    <citation type="journal article" date="2017" name="Nat. Commun.">
        <title>In situ click chemistry generation of cyclooxygenase-2 inhibitors.</title>
        <authorList>
            <person name="Bhardwaj A."/>
            <person name="Kaur J."/>
            <person name="Wuest M."/>
            <person name="Wuest F."/>
        </authorList>
    </citation>
    <scope>NUCLEOTIDE SEQUENCE [LARGE SCALE GENOMIC DNA]</scope>
    <source>
        <strain evidence="16">S2_018_000_R2_106</strain>
    </source>
</reference>
<evidence type="ECO:0000256" key="14">
    <source>
        <dbReference type="PROSITE-ProRule" id="PRU00278"/>
    </source>
</evidence>
<dbReference type="EMBL" id="VAFM01000001">
    <property type="protein sequence ID" value="TKW61237.1"/>
    <property type="molecule type" value="Genomic_DNA"/>
</dbReference>
<evidence type="ECO:0000256" key="10">
    <source>
        <dbReference type="ARBA" id="ARBA00031484"/>
    </source>
</evidence>
<name>A0A6N4RBW7_BLAVI</name>
<evidence type="ECO:0000256" key="4">
    <source>
        <dbReference type="ARBA" id="ARBA00022519"/>
    </source>
</evidence>
<evidence type="ECO:0000256" key="6">
    <source>
        <dbReference type="ARBA" id="ARBA00022989"/>
    </source>
</evidence>
<dbReference type="SUPFAM" id="SSF54534">
    <property type="entry name" value="FKBP-like"/>
    <property type="match status" value="1"/>
</dbReference>
<comment type="similarity">
    <text evidence="11">Belongs to the PpiD chaperone family.</text>
</comment>
<dbReference type="Pfam" id="PF13145">
    <property type="entry name" value="Rotamase_2"/>
    <property type="match status" value="2"/>
</dbReference>
<keyword evidence="5" id="KW-0812">Transmembrane</keyword>
<dbReference type="Gene3D" id="1.10.4030.10">
    <property type="entry name" value="Porin chaperone SurA, peptide-binding domain"/>
    <property type="match status" value="1"/>
</dbReference>
<sequence length="650" mass="71331">MRGTHVLIYRPERNESPVPMMQAFRKFGASKYSKGMLLLLVACFGAWGIGDYLMPSLGAQAAKVNGHDISPRLLEQTYNQRLQNVTQMMGTRPTQEQLDQMQIAEQVLAEVVARTVLQQSAAKLGFQPATKQLQAEITKIGAFKNEKGQFDVARYRQLLAQIGRTPQQFEADMGQDLTVRSLAQLSRVETPSPSLVAGIVAAENLKLGFEVATLTPASLGTLPEPKEDELKTFYQQNEQFYSKPETRNLTVLRLSRDELVKTINVPEEDVKKAYEENKEHYKLPETRTVRHILFETKEAAEQAVPTIKTKDDFIAAANKLSQDPGNEGTKGGTLGTIKADDVVPAFRKVAFSVAANTLSAPVQSPFGWHLIWVDEIKPAHDVPYEEIRAAIAKDLQTEQADEALVRLGGVVDEKIAAGQPLTEIGKAIGIKALTFSTVRANDEAIEPQELSTGFGLTQNETSQPLQMADGGAAYVQVTKINPASVKPFAEVKADVATQLRAAQTQQALRRAADKLLSEARAPGATTLQAAAQKAGIQGVSISSLSVSNPTEAPQWLQQNMLEFYPLATGTTLAGALPEGQNLHLVRLTSRETLPLDETKLPEQAKVYQQRLQGDVEALMLAYLTQKAKVELNQPMLKQIFGREVQWTIAQ</sequence>
<comment type="caution">
    <text evidence="16">The sequence shown here is derived from an EMBL/GenBank/DDBJ whole genome shotgun (WGS) entry which is preliminary data.</text>
</comment>
<organism evidence="16 17">
    <name type="scientific">Blastochloris viridis</name>
    <name type="common">Rhodopseudomonas viridis</name>
    <dbReference type="NCBI Taxonomy" id="1079"/>
    <lineage>
        <taxon>Bacteria</taxon>
        <taxon>Pseudomonadati</taxon>
        <taxon>Pseudomonadota</taxon>
        <taxon>Alphaproteobacteria</taxon>
        <taxon>Hyphomicrobiales</taxon>
        <taxon>Blastochloridaceae</taxon>
        <taxon>Blastochloris</taxon>
    </lineage>
</organism>
<evidence type="ECO:0000256" key="1">
    <source>
        <dbReference type="ARBA" id="ARBA00004382"/>
    </source>
</evidence>
<keyword evidence="7" id="KW-0472">Membrane</keyword>
<evidence type="ECO:0000313" key="16">
    <source>
        <dbReference type="EMBL" id="TKW61237.1"/>
    </source>
</evidence>
<dbReference type="PANTHER" id="PTHR47529:SF1">
    <property type="entry name" value="PERIPLASMIC CHAPERONE PPID"/>
    <property type="match status" value="1"/>
</dbReference>
<dbReference type="InterPro" id="IPR052029">
    <property type="entry name" value="PpiD_chaperone"/>
</dbReference>
<evidence type="ECO:0000256" key="12">
    <source>
        <dbReference type="ARBA" id="ARBA00040743"/>
    </source>
</evidence>
<evidence type="ECO:0000256" key="13">
    <source>
        <dbReference type="ARBA" id="ARBA00042775"/>
    </source>
</evidence>
<dbReference type="Pfam" id="PF13624">
    <property type="entry name" value="SurA_N_3"/>
    <property type="match status" value="1"/>
</dbReference>
<dbReference type="InterPro" id="IPR046357">
    <property type="entry name" value="PPIase_dom_sf"/>
</dbReference>
<protein>
    <recommendedName>
        <fullName evidence="2">Parvulin-like PPIase</fullName>
    </recommendedName>
    <alternativeName>
        <fullName evidence="9">Peptidyl-prolyl cis-trans isomerase plp</fullName>
    </alternativeName>
    <alternativeName>
        <fullName evidence="12">Periplasmic chaperone PpiD</fullName>
    </alternativeName>
    <alternativeName>
        <fullName evidence="13">Periplasmic folding chaperone</fullName>
    </alternativeName>
    <alternativeName>
        <fullName evidence="10">Rotamase plp</fullName>
    </alternativeName>
</protein>
<dbReference type="InterPro" id="IPR027304">
    <property type="entry name" value="Trigger_fact/SurA_dom_sf"/>
</dbReference>
<keyword evidence="3" id="KW-1003">Cell membrane</keyword>
<dbReference type="PANTHER" id="PTHR47529">
    <property type="entry name" value="PEPTIDYL-PROLYL CIS-TRANS ISOMERASE D"/>
    <property type="match status" value="1"/>
</dbReference>
<evidence type="ECO:0000256" key="9">
    <source>
        <dbReference type="ARBA" id="ARBA00030642"/>
    </source>
</evidence>
<dbReference type="GO" id="GO:0003755">
    <property type="term" value="F:peptidyl-prolyl cis-trans isomerase activity"/>
    <property type="evidence" value="ECO:0007669"/>
    <property type="project" value="UniProtKB-KW"/>
</dbReference>
<evidence type="ECO:0000259" key="15">
    <source>
        <dbReference type="PROSITE" id="PS50198"/>
    </source>
</evidence>
<dbReference type="AlphaFoldDB" id="A0A6N4RBW7"/>
<keyword evidence="4" id="KW-0997">Cell inner membrane</keyword>
<dbReference type="SUPFAM" id="SSF109998">
    <property type="entry name" value="Triger factor/SurA peptide-binding domain-like"/>
    <property type="match status" value="1"/>
</dbReference>
<gene>
    <name evidence="16" type="ORF">DI628_01000</name>
</gene>
<feature type="domain" description="PpiC" evidence="15">
    <location>
        <begin position="284"/>
        <end position="375"/>
    </location>
</feature>
<dbReference type="GO" id="GO:0005886">
    <property type="term" value="C:plasma membrane"/>
    <property type="evidence" value="ECO:0007669"/>
    <property type="project" value="UniProtKB-SubCell"/>
</dbReference>